<dbReference type="InterPro" id="IPR036291">
    <property type="entry name" value="NAD(P)-bd_dom_sf"/>
</dbReference>
<comment type="similarity">
    <text evidence="1">Belongs to the D-isomer specific 2-hydroxyacid dehydrogenase family.</text>
</comment>
<dbReference type="FunFam" id="3.40.50.720:FF:000041">
    <property type="entry name" value="D-3-phosphoglycerate dehydrogenase"/>
    <property type="match status" value="1"/>
</dbReference>
<dbReference type="PANTHER" id="PTHR10996">
    <property type="entry name" value="2-HYDROXYACID DEHYDROGENASE-RELATED"/>
    <property type="match status" value="1"/>
</dbReference>
<organism evidence="6">
    <name type="scientific">marine metagenome</name>
    <dbReference type="NCBI Taxonomy" id="408172"/>
    <lineage>
        <taxon>unclassified sequences</taxon>
        <taxon>metagenomes</taxon>
        <taxon>ecological metagenomes</taxon>
    </lineage>
</organism>
<dbReference type="InterPro" id="IPR050223">
    <property type="entry name" value="D-isomer_2-hydroxyacid_DH"/>
</dbReference>
<feature type="non-terminal residue" evidence="6">
    <location>
        <position position="1"/>
    </location>
</feature>
<dbReference type="SUPFAM" id="SSF52283">
    <property type="entry name" value="Formate/glycerate dehydrogenase catalytic domain-like"/>
    <property type="match status" value="1"/>
</dbReference>
<dbReference type="InterPro" id="IPR029753">
    <property type="entry name" value="D-isomer_DH_CS"/>
</dbReference>
<gene>
    <name evidence="6" type="ORF">METZ01_LOCUS303515</name>
</gene>
<keyword evidence="3" id="KW-0520">NAD</keyword>
<evidence type="ECO:0000313" key="6">
    <source>
        <dbReference type="EMBL" id="SVC50661.1"/>
    </source>
</evidence>
<dbReference type="GO" id="GO:0047545">
    <property type="term" value="F:(S)-2-hydroxyglutarate dehydrogenase activity"/>
    <property type="evidence" value="ECO:0007669"/>
    <property type="project" value="UniProtKB-ARBA"/>
</dbReference>
<dbReference type="EMBL" id="UINC01094968">
    <property type="protein sequence ID" value="SVC50661.1"/>
    <property type="molecule type" value="Genomic_DNA"/>
</dbReference>
<accession>A0A382MTJ0</accession>
<evidence type="ECO:0000259" key="4">
    <source>
        <dbReference type="Pfam" id="PF00389"/>
    </source>
</evidence>
<protein>
    <recommendedName>
        <fullName evidence="7">D-isomer specific 2-hydroxyacid dehydrogenase NAD-binding domain-containing protein</fullName>
    </recommendedName>
</protein>
<dbReference type="InterPro" id="IPR029752">
    <property type="entry name" value="D-isomer_DH_CS1"/>
</dbReference>
<feature type="domain" description="D-isomer specific 2-hydroxyacid dehydrogenase catalytic" evidence="4">
    <location>
        <begin position="46"/>
        <end position="319"/>
    </location>
</feature>
<dbReference type="AlphaFoldDB" id="A0A382MTJ0"/>
<dbReference type="GO" id="GO:0051287">
    <property type="term" value="F:NAD binding"/>
    <property type="evidence" value="ECO:0007669"/>
    <property type="project" value="InterPro"/>
</dbReference>
<dbReference type="SUPFAM" id="SSF51735">
    <property type="entry name" value="NAD(P)-binding Rossmann-fold domains"/>
    <property type="match status" value="1"/>
</dbReference>
<sequence>KNQKQTQPPGPRVAVTSISFGKSAILREKLRRVFPNCYFNEQGQRYSGAELVDFLKDADAAVVGIESITDQVLSETPQLKIVSKYGVGLDSIDQESLKRRNIALRWTGGVNRRSVSELTLCFMLGLCRNVFGSGYLLKQSKWEKEGGWQLTGKTVGIVGCGHVGSDVIQLLAPLQCTLLVCDIVDKSKFCQKHNATQTSLENLIIKSDVVSLHIPLTPLTIKMVNKDFLNQMQTTAYLVNTCRGNVVDQSALKSALMQGKIAGAALDVFAEEPPSDEEFLSLPNLIGTPHIGGNAKEAVEAMGQSAINHLVSFFGNSPAKS</sequence>
<dbReference type="PROSITE" id="PS00671">
    <property type="entry name" value="D_2_HYDROXYACID_DH_3"/>
    <property type="match status" value="1"/>
</dbReference>
<feature type="domain" description="D-isomer specific 2-hydroxyacid dehydrogenase NAD-binding" evidence="5">
    <location>
        <begin position="121"/>
        <end position="292"/>
    </location>
</feature>
<proteinExistence type="inferred from homology"/>
<dbReference type="GO" id="GO:0006564">
    <property type="term" value="P:L-serine biosynthetic process"/>
    <property type="evidence" value="ECO:0007669"/>
    <property type="project" value="UniProtKB-ARBA"/>
</dbReference>
<dbReference type="InterPro" id="IPR006140">
    <property type="entry name" value="D-isomer_DH_NAD-bd"/>
</dbReference>
<dbReference type="Pfam" id="PF00389">
    <property type="entry name" value="2-Hacid_dh"/>
    <property type="match status" value="1"/>
</dbReference>
<dbReference type="PROSITE" id="PS00065">
    <property type="entry name" value="D_2_HYDROXYACID_DH_1"/>
    <property type="match status" value="1"/>
</dbReference>
<evidence type="ECO:0000256" key="3">
    <source>
        <dbReference type="ARBA" id="ARBA00023027"/>
    </source>
</evidence>
<name>A0A382MTJ0_9ZZZZ</name>
<evidence type="ECO:0000259" key="5">
    <source>
        <dbReference type="Pfam" id="PF02826"/>
    </source>
</evidence>
<keyword evidence="2" id="KW-0560">Oxidoreductase</keyword>
<dbReference type="Gene3D" id="3.40.50.720">
    <property type="entry name" value="NAD(P)-binding Rossmann-like Domain"/>
    <property type="match status" value="2"/>
</dbReference>
<evidence type="ECO:0000256" key="2">
    <source>
        <dbReference type="ARBA" id="ARBA00023002"/>
    </source>
</evidence>
<dbReference type="GO" id="GO:0004617">
    <property type="term" value="F:phosphoglycerate dehydrogenase activity"/>
    <property type="evidence" value="ECO:0007669"/>
    <property type="project" value="UniProtKB-ARBA"/>
</dbReference>
<reference evidence="6" key="1">
    <citation type="submission" date="2018-05" db="EMBL/GenBank/DDBJ databases">
        <authorList>
            <person name="Lanie J.A."/>
            <person name="Ng W.-L."/>
            <person name="Kazmierczak K.M."/>
            <person name="Andrzejewski T.M."/>
            <person name="Davidsen T.M."/>
            <person name="Wayne K.J."/>
            <person name="Tettelin H."/>
            <person name="Glass J.I."/>
            <person name="Rusch D."/>
            <person name="Podicherti R."/>
            <person name="Tsui H.-C.T."/>
            <person name="Winkler M.E."/>
        </authorList>
    </citation>
    <scope>NUCLEOTIDE SEQUENCE</scope>
</reference>
<evidence type="ECO:0000256" key="1">
    <source>
        <dbReference type="ARBA" id="ARBA00005854"/>
    </source>
</evidence>
<evidence type="ECO:0008006" key="7">
    <source>
        <dbReference type="Google" id="ProtNLM"/>
    </source>
</evidence>
<dbReference type="CDD" id="cd12172">
    <property type="entry name" value="PGDH_like_2"/>
    <property type="match status" value="1"/>
</dbReference>
<dbReference type="InterPro" id="IPR006139">
    <property type="entry name" value="D-isomer_2_OHA_DH_cat_dom"/>
</dbReference>
<dbReference type="PROSITE" id="PS00670">
    <property type="entry name" value="D_2_HYDROXYACID_DH_2"/>
    <property type="match status" value="1"/>
</dbReference>
<dbReference type="Pfam" id="PF02826">
    <property type="entry name" value="2-Hacid_dh_C"/>
    <property type="match status" value="1"/>
</dbReference>